<accession>A0A4R3SZ82</accession>
<sequence length="297" mass="32819">MDRKKVMKIAVIGVLLLSFCFLITAPIHADVGNSFSGGGGGHSSGGGGGYSHSYGGSGGLSGIFFLSSSPIGIAVLVLLVLYAVYNMRKGKGSANTYTYANPGIKSNEGIFEEEIIARIQEEDPAFSAENFRNYASEVWLTLQEAWEAKDWHKVRPFESNTLFNVHNRQLQEYIDHHKTNYMNMQNVRGITIASYSSDEEHEIVHVKLDASLLDYVVDDDSGKVLEGSKTDYVYRSYNLEFIRKKGIKTKEQEGTAVTNCPNCGAPTTVTSSGQCEYCKSIITNGDFGWVLNRYSPW</sequence>
<evidence type="ECO:0000313" key="5">
    <source>
        <dbReference type="Proteomes" id="UP000295773"/>
    </source>
</evidence>
<keyword evidence="2" id="KW-0732">Signal</keyword>
<evidence type="ECO:0000256" key="1">
    <source>
        <dbReference type="SAM" id="Phobius"/>
    </source>
</evidence>
<name>A0A4R3SZ82_9FIRM</name>
<feature type="transmembrane region" description="Helical" evidence="1">
    <location>
        <begin position="63"/>
        <end position="85"/>
    </location>
</feature>
<dbReference type="Pfam" id="PF04280">
    <property type="entry name" value="Tim44"/>
    <property type="match status" value="1"/>
</dbReference>
<dbReference type="Proteomes" id="UP000295773">
    <property type="component" value="Unassembled WGS sequence"/>
</dbReference>
<evidence type="ECO:0000259" key="3">
    <source>
        <dbReference type="SMART" id="SM00978"/>
    </source>
</evidence>
<dbReference type="SUPFAM" id="SSF54427">
    <property type="entry name" value="NTF2-like"/>
    <property type="match status" value="1"/>
</dbReference>
<dbReference type="AlphaFoldDB" id="A0A4R3SZ82"/>
<proteinExistence type="predicted"/>
<dbReference type="InterPro" id="IPR032710">
    <property type="entry name" value="NTF2-like_dom_sf"/>
</dbReference>
<gene>
    <name evidence="4" type="ORF">EDD61_1282</name>
</gene>
<dbReference type="RefSeq" id="WP_132225683.1">
    <property type="nucleotide sequence ID" value="NZ_JADPGE010000037.1"/>
</dbReference>
<keyword evidence="5" id="KW-1185">Reference proteome</keyword>
<comment type="caution">
    <text evidence="4">The sequence shown here is derived from an EMBL/GenBank/DDBJ whole genome shotgun (WGS) entry which is preliminary data.</text>
</comment>
<evidence type="ECO:0000256" key="2">
    <source>
        <dbReference type="SAM" id="SignalP"/>
    </source>
</evidence>
<dbReference type="Gene3D" id="3.10.450.240">
    <property type="match status" value="1"/>
</dbReference>
<evidence type="ECO:0000313" key="4">
    <source>
        <dbReference type="EMBL" id="TCU53567.1"/>
    </source>
</evidence>
<dbReference type="SMART" id="SM00978">
    <property type="entry name" value="Tim44"/>
    <property type="match status" value="1"/>
</dbReference>
<dbReference type="InterPro" id="IPR007379">
    <property type="entry name" value="Tim44-like_dom"/>
</dbReference>
<feature type="chain" id="PRO_5020574036" evidence="2">
    <location>
        <begin position="30"/>
        <end position="297"/>
    </location>
</feature>
<keyword evidence="1" id="KW-0472">Membrane</keyword>
<reference evidence="4 5" key="1">
    <citation type="submission" date="2019-03" db="EMBL/GenBank/DDBJ databases">
        <title>Genomic Encyclopedia of Type Strains, Phase IV (KMG-IV): sequencing the most valuable type-strain genomes for metagenomic binning, comparative biology and taxonomic classification.</title>
        <authorList>
            <person name="Goeker M."/>
        </authorList>
    </citation>
    <scope>NUCLEOTIDE SEQUENCE [LARGE SCALE GENOMIC DNA]</scope>
    <source>
        <strain evidence="4 5">DSM 29481</strain>
    </source>
</reference>
<keyword evidence="1" id="KW-1133">Transmembrane helix</keyword>
<organism evidence="4 5">
    <name type="scientific">Longicatena caecimuris</name>
    <dbReference type="NCBI Taxonomy" id="1796635"/>
    <lineage>
        <taxon>Bacteria</taxon>
        <taxon>Bacillati</taxon>
        <taxon>Bacillota</taxon>
        <taxon>Erysipelotrichia</taxon>
        <taxon>Erysipelotrichales</taxon>
        <taxon>Erysipelotrichaceae</taxon>
        <taxon>Longicatena</taxon>
    </lineage>
</organism>
<protein>
    <submittedName>
        <fullName evidence="4">Tim44-like domain-containing protein</fullName>
    </submittedName>
</protein>
<dbReference type="EMBL" id="SMBP01000028">
    <property type="protein sequence ID" value="TCU53567.1"/>
    <property type="molecule type" value="Genomic_DNA"/>
</dbReference>
<keyword evidence="1" id="KW-0812">Transmembrane</keyword>
<feature type="signal peptide" evidence="2">
    <location>
        <begin position="1"/>
        <end position="29"/>
    </location>
</feature>
<feature type="domain" description="Tim44-like" evidence="3">
    <location>
        <begin position="112"/>
        <end position="252"/>
    </location>
</feature>